<evidence type="ECO:0000313" key="5">
    <source>
        <dbReference type="Proteomes" id="UP000233597"/>
    </source>
</evidence>
<gene>
    <name evidence="4" type="ORF">COO20_22730</name>
</gene>
<dbReference type="EMBL" id="NWTK01000019">
    <property type="protein sequence ID" value="PKR49611.1"/>
    <property type="molecule type" value="Genomic_DNA"/>
</dbReference>
<dbReference type="SUPFAM" id="SSF48557">
    <property type="entry name" value="L-aspartase-like"/>
    <property type="match status" value="1"/>
</dbReference>
<dbReference type="PROSITE" id="PS00163">
    <property type="entry name" value="FUMARATE_LYASES"/>
    <property type="match status" value="1"/>
</dbReference>
<dbReference type="PANTHER" id="PTHR43172:SF2">
    <property type="entry name" value="ADENYLOSUCCINATE LYASE C-TERMINAL DOMAIN-CONTAINING PROTEIN"/>
    <property type="match status" value="1"/>
</dbReference>
<dbReference type="Proteomes" id="UP000233597">
    <property type="component" value="Unassembled WGS sequence"/>
</dbReference>
<dbReference type="GO" id="GO:0047472">
    <property type="term" value="F:3-carboxy-cis,cis-muconate cycloisomerase activity"/>
    <property type="evidence" value="ECO:0007669"/>
    <property type="project" value="UniProtKB-UniRule"/>
</dbReference>
<dbReference type="Pfam" id="PF00206">
    <property type="entry name" value="Lyase_1"/>
    <property type="match status" value="1"/>
</dbReference>
<reference evidence="4 5" key="1">
    <citation type="submission" date="2017-09" db="EMBL/GenBank/DDBJ databases">
        <title>Biodiversity and function of Thalassospira species in the particle-attached aromatic-hydrocarbon-degrading consortia from the surface seawater of the South China Sea.</title>
        <authorList>
            <person name="Dong C."/>
            <person name="Liu R."/>
            <person name="Shao Z."/>
        </authorList>
    </citation>
    <scope>NUCLEOTIDE SEQUENCE [LARGE SCALE GENOMIC DNA]</scope>
    <source>
        <strain evidence="4 5">CSC1P2</strain>
    </source>
</reference>
<dbReference type="PANTHER" id="PTHR43172">
    <property type="entry name" value="ADENYLOSUCCINATE LYASE"/>
    <property type="match status" value="1"/>
</dbReference>
<protein>
    <recommendedName>
        <fullName evidence="2">3-carboxy-cis,cis-muconate cycloisomerase</fullName>
        <ecNumber evidence="2">5.5.1.2</ecNumber>
    </recommendedName>
</protein>
<dbReference type="Gene3D" id="1.20.200.10">
    <property type="entry name" value="Fumarase/aspartase (Central domain)"/>
    <property type="match status" value="1"/>
</dbReference>
<comment type="similarity">
    <text evidence="1">Belongs to the class-II fumarase/aspartase family.</text>
</comment>
<dbReference type="InterPro" id="IPR012789">
    <property type="entry name" value="Protocat_PcaB-like"/>
</dbReference>
<comment type="caution">
    <text evidence="4">The sequence shown here is derived from an EMBL/GenBank/DDBJ whole genome shotgun (WGS) entry which is preliminary data.</text>
</comment>
<dbReference type="SMART" id="SM00998">
    <property type="entry name" value="ADSL_C"/>
    <property type="match status" value="1"/>
</dbReference>
<dbReference type="PRINTS" id="PR00145">
    <property type="entry name" value="ARGSUCLYASE"/>
</dbReference>
<evidence type="ECO:0000256" key="1">
    <source>
        <dbReference type="ARBA" id="ARBA00034772"/>
    </source>
</evidence>
<dbReference type="InterPro" id="IPR020557">
    <property type="entry name" value="Fumarate_lyase_CS"/>
</dbReference>
<dbReference type="NCBIfam" id="NF004631">
    <property type="entry name" value="PRK05975.1"/>
    <property type="match status" value="1"/>
</dbReference>
<keyword evidence="4" id="KW-0413">Isomerase</keyword>
<dbReference type="InterPro" id="IPR000362">
    <property type="entry name" value="Fumarate_lyase_fam"/>
</dbReference>
<organism evidence="4 5">
    <name type="scientific">Thalassospira marina</name>
    <dbReference type="NCBI Taxonomy" id="2048283"/>
    <lineage>
        <taxon>Bacteria</taxon>
        <taxon>Pseudomonadati</taxon>
        <taxon>Pseudomonadota</taxon>
        <taxon>Alphaproteobacteria</taxon>
        <taxon>Rhodospirillales</taxon>
        <taxon>Thalassospiraceae</taxon>
        <taxon>Thalassospira</taxon>
    </lineage>
</organism>
<accession>A0A2N3KGF1</accession>
<sequence>MSLSPFDSALYGALFADGEIAAYFSDDAVIASMVLFETALASAQARVGLIPLAAADKISERCRDFAPDPASLAVSCANTGVPVPGLVKAIKAHVGGDAARYVHFGATSQDVVDTALVLRMRDVIATLRLRMRKIIKSLIALCQDHRATVMAGRTRSQQAVPTTFGLKVAGWLMPLVRLDQQLAISAQQFLRLSFGGAAGTLASLGQAGGKVEEALADELGLTVAEMPWHSQRDIIVDLASKLTSLTCAFGKVGQDLVLLAQSEIAEVTLANGGGSSTMPHKANPIAAEILVTLARFGATQMSHLHHAQIHEHERSGTAWLQEWLSFPEIVMACGKATSLMLSLLGNLQVNSGKMRENIDISRGAMLAEAATFALSNHMDRDGADALVKKAIAQSQANGSSMFDELPKLTDAGVNWDQVRDPANYIGMNDTYIDRVLGAAQRALAEG</sequence>
<dbReference type="AlphaFoldDB" id="A0A2N3KGF1"/>
<dbReference type="CDD" id="cd01597">
    <property type="entry name" value="pCLME"/>
    <property type="match status" value="1"/>
</dbReference>
<dbReference type="PRINTS" id="PR00149">
    <property type="entry name" value="FUMRATELYASE"/>
</dbReference>
<evidence type="ECO:0000256" key="2">
    <source>
        <dbReference type="NCBIfam" id="TIGR02426"/>
    </source>
</evidence>
<name>A0A2N3KGF1_9PROT</name>
<dbReference type="InterPro" id="IPR022761">
    <property type="entry name" value="Fumarate_lyase_N"/>
</dbReference>
<dbReference type="RefSeq" id="WP_101270722.1">
    <property type="nucleotide sequence ID" value="NZ_NWTK01000019.1"/>
</dbReference>
<dbReference type="GO" id="GO:0019619">
    <property type="term" value="P:3,4-dihydroxybenzoate catabolic process"/>
    <property type="evidence" value="ECO:0007669"/>
    <property type="project" value="InterPro"/>
</dbReference>
<evidence type="ECO:0000259" key="3">
    <source>
        <dbReference type="SMART" id="SM00998"/>
    </source>
</evidence>
<dbReference type="EC" id="5.5.1.2" evidence="2"/>
<dbReference type="InterPro" id="IPR008948">
    <property type="entry name" value="L-Aspartase-like"/>
</dbReference>
<dbReference type="Gene3D" id="1.10.40.30">
    <property type="entry name" value="Fumarase/aspartase (C-terminal domain)"/>
    <property type="match status" value="1"/>
</dbReference>
<dbReference type="OrthoDB" id="9768878at2"/>
<evidence type="ECO:0000313" key="4">
    <source>
        <dbReference type="EMBL" id="PKR49611.1"/>
    </source>
</evidence>
<dbReference type="InterPro" id="IPR019468">
    <property type="entry name" value="AdenyloSucc_lyase_C"/>
</dbReference>
<feature type="domain" description="Adenylosuccinate lyase C-terminal" evidence="3">
    <location>
        <begin position="362"/>
        <end position="436"/>
    </location>
</feature>
<dbReference type="NCBIfam" id="TIGR02426">
    <property type="entry name" value="protocat_pcaB"/>
    <property type="match status" value="1"/>
</dbReference>
<proteinExistence type="inferred from homology"/>
<dbReference type="GO" id="GO:0016829">
    <property type="term" value="F:lyase activity"/>
    <property type="evidence" value="ECO:0007669"/>
    <property type="project" value="UniProtKB-ARBA"/>
</dbReference>